<dbReference type="AlphaFoldDB" id="A0A9N8K0M3"/>
<dbReference type="Proteomes" id="UP000716446">
    <property type="component" value="Unassembled WGS sequence"/>
</dbReference>
<proteinExistence type="predicted"/>
<keyword evidence="2" id="KW-1185">Reference proteome</keyword>
<accession>A0A9N8K0M3</accession>
<evidence type="ECO:0000313" key="2">
    <source>
        <dbReference type="Proteomes" id="UP000716446"/>
    </source>
</evidence>
<gene>
    <name evidence="1" type="ORF">AWRI4619_LOCUS8405</name>
</gene>
<organism evidence="1 2">
    <name type="scientific">Aureobasidium vineae</name>
    <dbReference type="NCBI Taxonomy" id="2773715"/>
    <lineage>
        <taxon>Eukaryota</taxon>
        <taxon>Fungi</taxon>
        <taxon>Dikarya</taxon>
        <taxon>Ascomycota</taxon>
        <taxon>Pezizomycotina</taxon>
        <taxon>Dothideomycetes</taxon>
        <taxon>Dothideomycetidae</taxon>
        <taxon>Dothideales</taxon>
        <taxon>Saccotheciaceae</taxon>
        <taxon>Aureobasidium</taxon>
    </lineage>
</organism>
<protein>
    <submittedName>
        <fullName evidence="1">Uncharacterized protein</fullName>
    </submittedName>
</protein>
<sequence>MCQHFARRGGSTIRTRQITRVAQSYSEGTGVVRSITFVKAVSKDTYEGRLGDGKRFRVTKDDISTDPSIYQLGKEPGHHNCYQLIFKAFERYRELKMVKPACGPKQQDIPNRPKKVFYFCDGESITDLELKEDEDIDEFNIVEIKDRDDDTMRRYLRETGWVSSNKTTQSDGEED</sequence>
<reference evidence="1" key="1">
    <citation type="submission" date="2020-06" db="EMBL/GenBank/DDBJ databases">
        <authorList>
            <person name="Onetto C."/>
        </authorList>
    </citation>
    <scope>NUCLEOTIDE SEQUENCE</scope>
</reference>
<name>A0A9N8K0M3_9PEZI</name>
<evidence type="ECO:0000313" key="1">
    <source>
        <dbReference type="EMBL" id="CAD0094632.1"/>
    </source>
</evidence>
<comment type="caution">
    <text evidence="1">The sequence shown here is derived from an EMBL/GenBank/DDBJ whole genome shotgun (WGS) entry which is preliminary data.</text>
</comment>
<dbReference type="EMBL" id="CAIJEN010000015">
    <property type="protein sequence ID" value="CAD0094632.1"/>
    <property type="molecule type" value="Genomic_DNA"/>
</dbReference>